<sequence length="177" mass="19888">MQLLINKVRNPLGNVAKRREGRYGEDLLFSEWRSRGDVIRRYSIVYTQVSAVGQGQLSSEALDTSNKEHIGAIVCKLDVSRQNRRRGYIAMLAVVESCRGLGIGQFVAIYISVVLETEVTNLNAIRPYTNLSFVREKRLFRYYLNGVDAFRLNLFLTSPAPTFEDGHICAKAQGIAG</sequence>
<dbReference type="EMBL" id="UYWY01023024">
    <property type="protein sequence ID" value="VDM46997.1"/>
    <property type="molecule type" value="Genomic_DNA"/>
</dbReference>
<dbReference type="AlphaFoldDB" id="A0A183V4K6"/>
<dbReference type="InterPro" id="IPR016181">
    <property type="entry name" value="Acyl_CoA_acyltransferase"/>
</dbReference>
<reference evidence="3 4" key="2">
    <citation type="submission" date="2018-11" db="EMBL/GenBank/DDBJ databases">
        <authorList>
            <consortium name="Pathogen Informatics"/>
        </authorList>
    </citation>
    <scope>NUCLEOTIDE SEQUENCE [LARGE SCALE GENOMIC DNA]</scope>
</reference>
<proteinExistence type="predicted"/>
<keyword evidence="2" id="KW-0012">Acyltransferase</keyword>
<evidence type="ECO:0000313" key="3">
    <source>
        <dbReference type="EMBL" id="VDM46997.1"/>
    </source>
</evidence>
<dbReference type="GO" id="GO:0004596">
    <property type="term" value="F:protein-N-terminal amino-acid acetyltransferase activity"/>
    <property type="evidence" value="ECO:0007669"/>
    <property type="project" value="InterPro"/>
</dbReference>
<dbReference type="PANTHER" id="PTHR45896:SF1">
    <property type="entry name" value="N-ALPHA-ACETYLTRANSFERASE 30"/>
    <property type="match status" value="1"/>
</dbReference>
<evidence type="ECO:0000313" key="5">
    <source>
        <dbReference type="WBParaSite" id="TCNE_0001567701-mRNA-1"/>
    </source>
</evidence>
<dbReference type="GO" id="GO:0031417">
    <property type="term" value="C:NatC complex"/>
    <property type="evidence" value="ECO:0007669"/>
    <property type="project" value="TreeGrafter"/>
</dbReference>
<evidence type="ECO:0000256" key="2">
    <source>
        <dbReference type="ARBA" id="ARBA00023315"/>
    </source>
</evidence>
<dbReference type="WBParaSite" id="TCNE_0001567701-mRNA-1">
    <property type="protein sequence ID" value="TCNE_0001567701-mRNA-1"/>
    <property type="gene ID" value="TCNE_0001567701"/>
</dbReference>
<dbReference type="InterPro" id="IPR044542">
    <property type="entry name" value="NAA30-like"/>
</dbReference>
<dbReference type="SUPFAM" id="SSF55729">
    <property type="entry name" value="Acyl-CoA N-acyltransferases (Nat)"/>
    <property type="match status" value="1"/>
</dbReference>
<keyword evidence="4" id="KW-1185">Reference proteome</keyword>
<name>A0A183V4K6_TOXCA</name>
<accession>A0A183V4K6</accession>
<dbReference type="Proteomes" id="UP000050794">
    <property type="component" value="Unassembled WGS sequence"/>
</dbReference>
<evidence type="ECO:0000256" key="1">
    <source>
        <dbReference type="ARBA" id="ARBA00022679"/>
    </source>
</evidence>
<protein>
    <submittedName>
        <fullName evidence="5">N-acetyltransferase domain-containing protein</fullName>
    </submittedName>
</protein>
<organism evidence="4 5">
    <name type="scientific">Toxocara canis</name>
    <name type="common">Canine roundworm</name>
    <dbReference type="NCBI Taxonomy" id="6265"/>
    <lineage>
        <taxon>Eukaryota</taxon>
        <taxon>Metazoa</taxon>
        <taxon>Ecdysozoa</taxon>
        <taxon>Nematoda</taxon>
        <taxon>Chromadorea</taxon>
        <taxon>Rhabditida</taxon>
        <taxon>Spirurina</taxon>
        <taxon>Ascaridomorpha</taxon>
        <taxon>Ascaridoidea</taxon>
        <taxon>Toxocaridae</taxon>
        <taxon>Toxocara</taxon>
    </lineage>
</organism>
<reference evidence="5" key="1">
    <citation type="submission" date="2016-06" db="UniProtKB">
        <authorList>
            <consortium name="WormBaseParasite"/>
        </authorList>
    </citation>
    <scope>IDENTIFICATION</scope>
</reference>
<keyword evidence="1" id="KW-0808">Transferase</keyword>
<dbReference type="Gene3D" id="3.40.630.30">
    <property type="match status" value="1"/>
</dbReference>
<gene>
    <name evidence="3" type="ORF">TCNE_LOCUS15676</name>
</gene>
<dbReference type="PANTHER" id="PTHR45896">
    <property type="entry name" value="N-ALPHA-ACETYLTRANSFERASE 30"/>
    <property type="match status" value="1"/>
</dbReference>
<evidence type="ECO:0000313" key="4">
    <source>
        <dbReference type="Proteomes" id="UP000050794"/>
    </source>
</evidence>